<reference evidence="1" key="2">
    <citation type="journal article" date="2024" name="Plant">
        <title>Genomic evolution and insights into agronomic trait innovations of Sesamum species.</title>
        <authorList>
            <person name="Miao H."/>
            <person name="Wang L."/>
            <person name="Qu L."/>
            <person name="Liu H."/>
            <person name="Sun Y."/>
            <person name="Le M."/>
            <person name="Wang Q."/>
            <person name="Wei S."/>
            <person name="Zheng Y."/>
            <person name="Lin W."/>
            <person name="Duan Y."/>
            <person name="Cao H."/>
            <person name="Xiong S."/>
            <person name="Wang X."/>
            <person name="Wei L."/>
            <person name="Li C."/>
            <person name="Ma Q."/>
            <person name="Ju M."/>
            <person name="Zhao R."/>
            <person name="Li G."/>
            <person name="Mu C."/>
            <person name="Tian Q."/>
            <person name="Mei H."/>
            <person name="Zhang T."/>
            <person name="Gao T."/>
            <person name="Zhang H."/>
        </authorList>
    </citation>
    <scope>NUCLEOTIDE SEQUENCE</scope>
    <source>
        <strain evidence="1">G02</strain>
    </source>
</reference>
<dbReference type="InterPro" id="IPR021916">
    <property type="entry name" value="DUF3527"/>
</dbReference>
<protein>
    <submittedName>
        <fullName evidence="1">Uncharacterized protein</fullName>
    </submittedName>
</protein>
<sequence>MVVILPGAPHGSPIKGTPSSLISRWRSGGSCDCGGWDVGCNLRVLTDDRKGSKTLEASDRVDLSVQGGSSKPVFSLEPFRNGLYSIQLDTSISLLEAFATCVAYVTCLKFLDILDTRDQSDTKHSPEAIAGTDQIKKASTFQGQVPAEYVTCPPLSPAGRI</sequence>
<reference evidence="1" key="1">
    <citation type="submission" date="2020-06" db="EMBL/GenBank/DDBJ databases">
        <authorList>
            <person name="Li T."/>
            <person name="Hu X."/>
            <person name="Zhang T."/>
            <person name="Song X."/>
            <person name="Zhang H."/>
            <person name="Dai N."/>
            <person name="Sheng W."/>
            <person name="Hou X."/>
            <person name="Wei L."/>
        </authorList>
    </citation>
    <scope>NUCLEOTIDE SEQUENCE</scope>
    <source>
        <strain evidence="1">G02</strain>
        <tissue evidence="1">Leaf</tissue>
    </source>
</reference>
<accession>A0AAW2NNK8</accession>
<dbReference type="AlphaFoldDB" id="A0AAW2NNK8"/>
<proteinExistence type="predicted"/>
<organism evidence="1">
    <name type="scientific">Sesamum radiatum</name>
    <name type="common">Black benniseed</name>
    <dbReference type="NCBI Taxonomy" id="300843"/>
    <lineage>
        <taxon>Eukaryota</taxon>
        <taxon>Viridiplantae</taxon>
        <taxon>Streptophyta</taxon>
        <taxon>Embryophyta</taxon>
        <taxon>Tracheophyta</taxon>
        <taxon>Spermatophyta</taxon>
        <taxon>Magnoliopsida</taxon>
        <taxon>eudicotyledons</taxon>
        <taxon>Gunneridae</taxon>
        <taxon>Pentapetalae</taxon>
        <taxon>asterids</taxon>
        <taxon>lamiids</taxon>
        <taxon>Lamiales</taxon>
        <taxon>Pedaliaceae</taxon>
        <taxon>Sesamum</taxon>
    </lineage>
</organism>
<dbReference type="PANTHER" id="PTHR31390:SF12">
    <property type="entry name" value="PUTATIVE (DUF3527)-RELATED"/>
    <property type="match status" value="1"/>
</dbReference>
<dbReference type="EMBL" id="JACGWJ010000019">
    <property type="protein sequence ID" value="KAL0344500.1"/>
    <property type="molecule type" value="Genomic_DNA"/>
</dbReference>
<comment type="caution">
    <text evidence="1">The sequence shown here is derived from an EMBL/GenBank/DDBJ whole genome shotgun (WGS) entry which is preliminary data.</text>
</comment>
<gene>
    <name evidence="1" type="ORF">Sradi_4281300</name>
</gene>
<dbReference type="Pfam" id="PF12043">
    <property type="entry name" value="DUF3527"/>
    <property type="match status" value="1"/>
</dbReference>
<name>A0AAW2NNK8_SESRA</name>
<evidence type="ECO:0000313" key="1">
    <source>
        <dbReference type="EMBL" id="KAL0344500.1"/>
    </source>
</evidence>
<dbReference type="PANTHER" id="PTHR31390">
    <property type="entry name" value="EXPRESSED PROTEIN"/>
    <property type="match status" value="1"/>
</dbReference>